<dbReference type="GO" id="GO:0070971">
    <property type="term" value="C:endoplasmic reticulum exit site"/>
    <property type="evidence" value="ECO:0007669"/>
    <property type="project" value="TreeGrafter"/>
</dbReference>
<keyword evidence="7" id="KW-0931">ER-Golgi transport</keyword>
<keyword evidence="5" id="KW-0677">Repeat</keyword>
<comment type="similarity">
    <text evidence="2">Belongs to the WD repeat SEC31 family.</text>
</comment>
<evidence type="ECO:0000256" key="3">
    <source>
        <dbReference type="ARBA" id="ARBA00022448"/>
    </source>
</evidence>
<keyword evidence="6" id="KW-0256">Endoplasmic reticulum</keyword>
<keyword evidence="3" id="KW-0813">Transport</keyword>
<feature type="compositionally biased region" description="Polar residues" evidence="10">
    <location>
        <begin position="310"/>
        <end position="320"/>
    </location>
</feature>
<dbReference type="OrthoDB" id="341484at2759"/>
<dbReference type="GO" id="GO:0015031">
    <property type="term" value="P:protein transport"/>
    <property type="evidence" value="ECO:0007669"/>
    <property type="project" value="UniProtKB-KW"/>
</dbReference>
<evidence type="ECO:0000256" key="9">
    <source>
        <dbReference type="PROSITE-ProRule" id="PRU00221"/>
    </source>
</evidence>
<evidence type="ECO:0000256" key="4">
    <source>
        <dbReference type="ARBA" id="ARBA00022574"/>
    </source>
</evidence>
<dbReference type="Gene3D" id="2.130.10.10">
    <property type="entry name" value="YVTN repeat-like/Quinoprotein amine dehydrogenase"/>
    <property type="match status" value="1"/>
</dbReference>
<evidence type="ECO:0000256" key="8">
    <source>
        <dbReference type="ARBA" id="ARBA00022927"/>
    </source>
</evidence>
<protein>
    <submittedName>
        <fullName evidence="11">WD repeat protein</fullName>
    </submittedName>
</protein>
<accession>A0A9D5DGT0</accession>
<evidence type="ECO:0000256" key="1">
    <source>
        <dbReference type="ARBA" id="ARBA00004240"/>
    </source>
</evidence>
<gene>
    <name evidence="11" type="ORF">OJ253_3326</name>
</gene>
<dbReference type="GO" id="GO:0090110">
    <property type="term" value="P:COPII-coated vesicle cargo loading"/>
    <property type="evidence" value="ECO:0007669"/>
    <property type="project" value="TreeGrafter"/>
</dbReference>
<reference evidence="11" key="1">
    <citation type="submission" date="2022-10" db="EMBL/GenBank/DDBJ databases">
        <title>Adaptive evolution leads to modifications in subtelomeric GC content in a zoonotic Cryptosporidium species.</title>
        <authorList>
            <person name="Li J."/>
            <person name="Feng Y."/>
            <person name="Xiao L."/>
        </authorList>
    </citation>
    <scope>NUCLEOTIDE SEQUENCE</scope>
    <source>
        <strain evidence="11">33844</strain>
    </source>
</reference>
<dbReference type="PROSITE" id="PS50082">
    <property type="entry name" value="WD_REPEATS_2"/>
    <property type="match status" value="1"/>
</dbReference>
<dbReference type="InterPro" id="IPR019775">
    <property type="entry name" value="WD40_repeat_CS"/>
</dbReference>
<comment type="subcellular location">
    <subcellularLocation>
        <location evidence="1">Endoplasmic reticulum</location>
    </subcellularLocation>
</comment>
<organism evidence="11">
    <name type="scientific">Cryptosporidium canis</name>
    <dbReference type="NCBI Taxonomy" id="195482"/>
    <lineage>
        <taxon>Eukaryota</taxon>
        <taxon>Sar</taxon>
        <taxon>Alveolata</taxon>
        <taxon>Apicomplexa</taxon>
        <taxon>Conoidasida</taxon>
        <taxon>Coccidia</taxon>
        <taxon>Eucoccidiorida</taxon>
        <taxon>Eimeriorina</taxon>
        <taxon>Cryptosporidiidae</taxon>
        <taxon>Cryptosporidium</taxon>
    </lineage>
</organism>
<dbReference type="SUPFAM" id="SSF50978">
    <property type="entry name" value="WD40 repeat-like"/>
    <property type="match status" value="1"/>
</dbReference>
<dbReference type="PROSITE" id="PS00678">
    <property type="entry name" value="WD_REPEATS_1"/>
    <property type="match status" value="1"/>
</dbReference>
<proteinExistence type="inferred from homology"/>
<dbReference type="EMBL" id="JAPCXC010000108">
    <property type="protein sequence ID" value="KAJ1605104.1"/>
    <property type="molecule type" value="Genomic_DNA"/>
</dbReference>
<keyword evidence="8" id="KW-0653">Protein transport</keyword>
<evidence type="ECO:0000256" key="5">
    <source>
        <dbReference type="ARBA" id="ARBA00022737"/>
    </source>
</evidence>
<dbReference type="InterPro" id="IPR040251">
    <property type="entry name" value="SEC31-like"/>
</dbReference>
<dbReference type="InterPro" id="IPR015943">
    <property type="entry name" value="WD40/YVTN_repeat-like_dom_sf"/>
</dbReference>
<feature type="region of interest" description="Disordered" evidence="10">
    <location>
        <begin position="280"/>
        <end position="341"/>
    </location>
</feature>
<sequence>MLLKELVSSAKISWCPSPNRDRLSLLALGGCGLSPCLSVGLIDITNSGKDIENIGTSPLSSRCTSIAWGSYNSEEGALGLICTGMEDGNMGLFRPVLSTYDGREGGREVVLERLCEATIHPSAVGCLEFNRTDHHLLASGGNDGKVYVVDLSDGITGSLNYFEPGKENKHGDYDVTSLKWNPKVPHIMASSSSNGNTAIWDLKMKKSAISFRDPAQRSRPSTLAWVPNQPTQIVVGYDDDRNPSLQLWDLRNVSYPFKEAVSAHQKGVMSIEFSPIDPNLLLPRSSPSSTPSSGASRTSGPRSSPGSLQLRPTMTRSASIPSPPTPARRPIYRPGTASPVE</sequence>
<dbReference type="PANTHER" id="PTHR13923:SF11">
    <property type="entry name" value="SECRETORY 31, ISOFORM D"/>
    <property type="match status" value="1"/>
</dbReference>
<evidence type="ECO:0000256" key="10">
    <source>
        <dbReference type="SAM" id="MobiDB-lite"/>
    </source>
</evidence>
<feature type="repeat" description="WD" evidence="9">
    <location>
        <begin position="175"/>
        <end position="210"/>
    </location>
</feature>
<evidence type="ECO:0000313" key="11">
    <source>
        <dbReference type="EMBL" id="KAJ1605104.1"/>
    </source>
</evidence>
<dbReference type="Proteomes" id="UP001067231">
    <property type="component" value="Unassembled WGS sequence"/>
</dbReference>
<dbReference type="InterPro" id="IPR036322">
    <property type="entry name" value="WD40_repeat_dom_sf"/>
</dbReference>
<evidence type="ECO:0000256" key="2">
    <source>
        <dbReference type="ARBA" id="ARBA00009358"/>
    </source>
</evidence>
<keyword evidence="4 9" id="KW-0853">WD repeat</keyword>
<name>A0A9D5DGT0_9CRYT</name>
<dbReference type="SMART" id="SM00320">
    <property type="entry name" value="WD40"/>
    <property type="match status" value="3"/>
</dbReference>
<evidence type="ECO:0000256" key="7">
    <source>
        <dbReference type="ARBA" id="ARBA00022892"/>
    </source>
</evidence>
<dbReference type="Pfam" id="PF00400">
    <property type="entry name" value="WD40"/>
    <property type="match status" value="2"/>
</dbReference>
<comment type="caution">
    <text evidence="11">The sequence shown here is derived from an EMBL/GenBank/DDBJ whole genome shotgun (WGS) entry which is preliminary data.</text>
</comment>
<dbReference type="GO" id="GO:0005198">
    <property type="term" value="F:structural molecule activity"/>
    <property type="evidence" value="ECO:0007669"/>
    <property type="project" value="TreeGrafter"/>
</dbReference>
<dbReference type="GO" id="GO:0007029">
    <property type="term" value="P:endoplasmic reticulum organization"/>
    <property type="evidence" value="ECO:0007669"/>
    <property type="project" value="TreeGrafter"/>
</dbReference>
<dbReference type="AlphaFoldDB" id="A0A9D5DGT0"/>
<feature type="compositionally biased region" description="Low complexity" evidence="10">
    <location>
        <begin position="283"/>
        <end position="307"/>
    </location>
</feature>
<dbReference type="InterPro" id="IPR001680">
    <property type="entry name" value="WD40_rpt"/>
</dbReference>
<dbReference type="PANTHER" id="PTHR13923">
    <property type="entry name" value="SEC31-RELATED PROTEIN"/>
    <property type="match status" value="1"/>
</dbReference>
<dbReference type="GO" id="GO:0030127">
    <property type="term" value="C:COPII vesicle coat"/>
    <property type="evidence" value="ECO:0007669"/>
    <property type="project" value="TreeGrafter"/>
</dbReference>
<evidence type="ECO:0000256" key="6">
    <source>
        <dbReference type="ARBA" id="ARBA00022824"/>
    </source>
</evidence>